<sequence length="641" mass="72532">MYTQRGVLHPETMLSRLFRYAALVVIITILLHLILAAVHNEYREATASGLSRFSSHFQEEKLEGDLRLLDDANSQLSSTPSSHNLMNATFIMLVRNSDLEGTITSIRAIEDRFNSRFGYPYALLNDEPFTDEFKRRVSVITPSEMKFGVVPKEHWSQPEWIDVEKAEKAMKQMELHGVKYGGSMSSWFPETVHSQLNPNAPQEALAIGTCAVSTLVQPYKWYWRIEPDVKFYCDIHRDPFRFMEENNKVYGKSSRVIFCGSRLTSAFVTAGFTIAVYEISATIRTLWKAVTDFINTHPEFIADDNAMGFISDTNGVTYNRCHFWSNFEIANMDFWRGPAYTAFFEYLDSLGGFYYERWGDAPVHSIAASSFLTRDQIHFFEEIGYQHDDWGHCPIPDDIWEKGRCSCSQDRSFGSSCEGALAILLAVLPAFLMPWFLSKFNKKCLFVVMIITKSIFRAGPDWNLTTRTNFLFSLILFAISCARINYTLHLPRGDPLNGGRDFYGTRCWIKMAIYEGLLPSVPYLYSRIDPVVPELIVTTLISMLPFPRMYGDELIGLTMLWLLWIGGAAAASQFQACQLLSALEAFAWLGWLVLSGIIAISIVVILQSRSGRSEGLAEPLPTRDGRSANKEGAGMGVGVEV</sequence>
<keyword evidence="4" id="KW-0472">Membrane</keyword>
<feature type="region of interest" description="Disordered" evidence="3">
    <location>
        <begin position="614"/>
        <end position="641"/>
    </location>
</feature>
<gene>
    <name evidence="5" type="ORF">D9757_012617</name>
</gene>
<keyword evidence="4" id="KW-0812">Transmembrane</keyword>
<keyword evidence="4" id="KW-1133">Transmembrane helix</keyword>
<evidence type="ECO:0008006" key="7">
    <source>
        <dbReference type="Google" id="ProtNLM"/>
    </source>
</evidence>
<evidence type="ECO:0000256" key="1">
    <source>
        <dbReference type="ARBA" id="ARBA00007677"/>
    </source>
</evidence>
<keyword evidence="6" id="KW-1185">Reference proteome</keyword>
<keyword evidence="2" id="KW-0808">Transferase</keyword>
<dbReference type="Pfam" id="PF01793">
    <property type="entry name" value="Glyco_transf_15"/>
    <property type="match status" value="2"/>
</dbReference>
<name>A0A8H5LPY1_9AGAR</name>
<feature type="transmembrane region" description="Helical" evidence="4">
    <location>
        <begin position="586"/>
        <end position="606"/>
    </location>
</feature>
<evidence type="ECO:0000313" key="6">
    <source>
        <dbReference type="Proteomes" id="UP000518752"/>
    </source>
</evidence>
<dbReference type="GO" id="GO:0000026">
    <property type="term" value="F:alpha-1,2-mannosyltransferase activity"/>
    <property type="evidence" value="ECO:0007669"/>
    <property type="project" value="TreeGrafter"/>
</dbReference>
<evidence type="ECO:0000313" key="5">
    <source>
        <dbReference type="EMBL" id="KAF5365138.1"/>
    </source>
</evidence>
<dbReference type="InterPro" id="IPR029044">
    <property type="entry name" value="Nucleotide-diphossugar_trans"/>
</dbReference>
<dbReference type="AlphaFoldDB" id="A0A8H5LPY1"/>
<dbReference type="PANTHER" id="PTHR31121:SF6">
    <property type="entry name" value="ALPHA-1,2 MANNOSYLTRANSFERASE KTR1"/>
    <property type="match status" value="1"/>
</dbReference>
<comment type="caution">
    <text evidence="5">The sequence shown here is derived from an EMBL/GenBank/DDBJ whole genome shotgun (WGS) entry which is preliminary data.</text>
</comment>
<feature type="transmembrane region" description="Helical" evidence="4">
    <location>
        <begin position="554"/>
        <end position="574"/>
    </location>
</feature>
<dbReference type="EMBL" id="JAACJN010000174">
    <property type="protein sequence ID" value="KAF5365138.1"/>
    <property type="molecule type" value="Genomic_DNA"/>
</dbReference>
<proteinExistence type="inferred from homology"/>
<accession>A0A8H5LPY1</accession>
<dbReference type="OrthoDB" id="439943at2759"/>
<dbReference type="InterPro" id="IPR002685">
    <property type="entry name" value="Glyco_trans_15"/>
</dbReference>
<dbReference type="GO" id="GO:0016020">
    <property type="term" value="C:membrane"/>
    <property type="evidence" value="ECO:0007669"/>
    <property type="project" value="InterPro"/>
</dbReference>
<comment type="similarity">
    <text evidence="1">Belongs to the glycosyltransferase 15 family.</text>
</comment>
<dbReference type="PANTHER" id="PTHR31121">
    <property type="entry name" value="ALPHA-1,2 MANNOSYLTRANSFERASE KTR1"/>
    <property type="match status" value="1"/>
</dbReference>
<dbReference type="SUPFAM" id="SSF53448">
    <property type="entry name" value="Nucleotide-diphospho-sugar transferases"/>
    <property type="match status" value="1"/>
</dbReference>
<dbReference type="GO" id="GO:0006487">
    <property type="term" value="P:protein N-linked glycosylation"/>
    <property type="evidence" value="ECO:0007669"/>
    <property type="project" value="TreeGrafter"/>
</dbReference>
<dbReference type="GO" id="GO:0005794">
    <property type="term" value="C:Golgi apparatus"/>
    <property type="evidence" value="ECO:0007669"/>
    <property type="project" value="TreeGrafter"/>
</dbReference>
<evidence type="ECO:0000256" key="2">
    <source>
        <dbReference type="ARBA" id="ARBA00022679"/>
    </source>
</evidence>
<dbReference type="Gene3D" id="3.90.550.10">
    <property type="entry name" value="Spore Coat Polysaccharide Biosynthesis Protein SpsA, Chain A"/>
    <property type="match status" value="1"/>
</dbReference>
<feature type="transmembrane region" description="Helical" evidence="4">
    <location>
        <begin position="20"/>
        <end position="38"/>
    </location>
</feature>
<evidence type="ECO:0000256" key="3">
    <source>
        <dbReference type="SAM" id="MobiDB-lite"/>
    </source>
</evidence>
<organism evidence="5 6">
    <name type="scientific">Collybiopsis confluens</name>
    <dbReference type="NCBI Taxonomy" id="2823264"/>
    <lineage>
        <taxon>Eukaryota</taxon>
        <taxon>Fungi</taxon>
        <taxon>Dikarya</taxon>
        <taxon>Basidiomycota</taxon>
        <taxon>Agaricomycotina</taxon>
        <taxon>Agaricomycetes</taxon>
        <taxon>Agaricomycetidae</taxon>
        <taxon>Agaricales</taxon>
        <taxon>Marasmiineae</taxon>
        <taxon>Omphalotaceae</taxon>
        <taxon>Collybiopsis</taxon>
    </lineage>
</organism>
<dbReference type="Proteomes" id="UP000518752">
    <property type="component" value="Unassembled WGS sequence"/>
</dbReference>
<evidence type="ECO:0000256" key="4">
    <source>
        <dbReference type="SAM" id="Phobius"/>
    </source>
</evidence>
<protein>
    <recommendedName>
        <fullName evidence="7">Glycosyltransferase family 15 protein</fullName>
    </recommendedName>
</protein>
<feature type="transmembrane region" description="Helical" evidence="4">
    <location>
        <begin position="419"/>
        <end position="437"/>
    </location>
</feature>
<dbReference type="GO" id="GO:0000032">
    <property type="term" value="P:cell wall mannoprotein biosynthetic process"/>
    <property type="evidence" value="ECO:0007669"/>
    <property type="project" value="TreeGrafter"/>
</dbReference>
<reference evidence="5 6" key="1">
    <citation type="journal article" date="2020" name="ISME J.">
        <title>Uncovering the hidden diversity of litter-decomposition mechanisms in mushroom-forming fungi.</title>
        <authorList>
            <person name="Floudas D."/>
            <person name="Bentzer J."/>
            <person name="Ahren D."/>
            <person name="Johansson T."/>
            <person name="Persson P."/>
            <person name="Tunlid A."/>
        </authorList>
    </citation>
    <scope>NUCLEOTIDE SEQUENCE [LARGE SCALE GENOMIC DNA]</scope>
    <source>
        <strain evidence="5 6">CBS 406.79</strain>
    </source>
</reference>